<feature type="transmembrane region" description="Helical" evidence="6">
    <location>
        <begin position="185"/>
        <end position="204"/>
    </location>
</feature>
<feature type="transmembrane region" description="Helical" evidence="6">
    <location>
        <begin position="12"/>
        <end position="36"/>
    </location>
</feature>
<feature type="transmembrane region" description="Helical" evidence="6">
    <location>
        <begin position="145"/>
        <end position="165"/>
    </location>
</feature>
<feature type="transmembrane region" description="Helical" evidence="6">
    <location>
        <begin position="216"/>
        <end position="244"/>
    </location>
</feature>
<dbReference type="PIRSF" id="PIRSF006060">
    <property type="entry name" value="AA_transporter"/>
    <property type="match status" value="1"/>
</dbReference>
<evidence type="ECO:0000256" key="4">
    <source>
        <dbReference type="ARBA" id="ARBA00022989"/>
    </source>
</evidence>
<feature type="transmembrane region" description="Helical" evidence="6">
    <location>
        <begin position="264"/>
        <end position="293"/>
    </location>
</feature>
<feature type="transmembrane region" description="Helical" evidence="6">
    <location>
        <begin position="118"/>
        <end position="138"/>
    </location>
</feature>
<evidence type="ECO:0000256" key="1">
    <source>
        <dbReference type="ARBA" id="ARBA00004651"/>
    </source>
</evidence>
<evidence type="ECO:0000256" key="3">
    <source>
        <dbReference type="ARBA" id="ARBA00022692"/>
    </source>
</evidence>
<dbReference type="PANTHER" id="PTHR42770:SF7">
    <property type="entry name" value="MEMBRANE PROTEIN"/>
    <property type="match status" value="1"/>
</dbReference>
<sequence>MTQPALERKLGLFGAMSIGLAAMIGAGIFSVFGPAARVAGEWLLLGLALALLVATCNATSTAQLSAKYPTSGGTYHFGNQELGAWPGFIAGWGFVIGKTASAAAMALTLGAYLVPDPFWQRAIALVAVAIVVLLNLVGITRTARAAAGIVSLVALGLAVTLIVAWTTTPTSDATFVLIPDASVYGVLQSAGLMFFAFAGYARIATLGEEVRDPTRVIPRAIITTLALVAALYVTVAITLLVQLGPLRLAASDAPLVDVVSGAPGIGVVVVITAALACLGALLAGIAGITRTGLAMARNRDLPAVLSRISPSHNVPALLTIVVGVAVVVLIIVGDIRDVIGFSSVGVLVYYLVANLAALHQRGEDRRYPKWMQVLGAALCAVLVVTLPVWSVVGGLSVLVIGIVGRLLVRRGKAAA</sequence>
<dbReference type="EMBL" id="CP097160">
    <property type="protein sequence ID" value="UQN15983.1"/>
    <property type="molecule type" value="Genomic_DNA"/>
</dbReference>
<evidence type="ECO:0000313" key="7">
    <source>
        <dbReference type="EMBL" id="UQN15983.1"/>
    </source>
</evidence>
<name>A0ABY4N388_9MICO</name>
<keyword evidence="5 6" id="KW-0472">Membrane</keyword>
<organism evidence="7">
    <name type="scientific">Gulosibacter sediminis</name>
    <dbReference type="NCBI Taxonomy" id="1729695"/>
    <lineage>
        <taxon>Bacteria</taxon>
        <taxon>Bacillati</taxon>
        <taxon>Actinomycetota</taxon>
        <taxon>Actinomycetes</taxon>
        <taxon>Micrococcales</taxon>
        <taxon>Microbacteriaceae</taxon>
        <taxon>Gulosibacter</taxon>
    </lineage>
</organism>
<feature type="transmembrane region" description="Helical" evidence="6">
    <location>
        <begin position="87"/>
        <end position="112"/>
    </location>
</feature>
<comment type="subcellular location">
    <subcellularLocation>
        <location evidence="1">Cell membrane</location>
        <topology evidence="1">Multi-pass membrane protein</topology>
    </subcellularLocation>
</comment>
<keyword evidence="4 6" id="KW-1133">Transmembrane helix</keyword>
<reference evidence="7" key="1">
    <citation type="submission" date="2022-05" db="EMBL/GenBank/DDBJ databases">
        <title>Complete genome sequence of toluene-degrading Gulosibacter sediminis strain ACHW.36C.</title>
        <authorList>
            <person name="Wai A.C."/>
            <person name="Lai G.K."/>
            <person name="Griffin S.D."/>
            <person name="Leung F.C."/>
        </authorList>
    </citation>
    <scope>NUCLEOTIDE SEQUENCE [LARGE SCALE GENOMIC DNA]</scope>
    <source>
        <strain evidence="7">ACHW.36C</strain>
    </source>
</reference>
<dbReference type="InterPro" id="IPR050367">
    <property type="entry name" value="APC_superfamily"/>
</dbReference>
<accession>A0ABY4N388</accession>
<feature type="transmembrane region" description="Helical" evidence="6">
    <location>
        <begin position="338"/>
        <end position="358"/>
    </location>
</feature>
<feature type="transmembrane region" description="Helical" evidence="6">
    <location>
        <begin position="314"/>
        <end position="332"/>
    </location>
</feature>
<dbReference type="Pfam" id="PF13520">
    <property type="entry name" value="AA_permease_2"/>
    <property type="match status" value="1"/>
</dbReference>
<evidence type="ECO:0000256" key="5">
    <source>
        <dbReference type="ARBA" id="ARBA00023136"/>
    </source>
</evidence>
<keyword evidence="3 6" id="KW-0812">Transmembrane</keyword>
<dbReference type="PANTHER" id="PTHR42770">
    <property type="entry name" value="AMINO ACID TRANSPORTER-RELATED"/>
    <property type="match status" value="1"/>
</dbReference>
<dbReference type="Gene3D" id="1.20.1740.10">
    <property type="entry name" value="Amino acid/polyamine transporter I"/>
    <property type="match status" value="1"/>
</dbReference>
<keyword evidence="2" id="KW-1003">Cell membrane</keyword>
<protein>
    <submittedName>
        <fullName evidence="7">APC family permease</fullName>
    </submittedName>
</protein>
<gene>
    <name evidence="7" type="ORF">M3M28_05920</name>
</gene>
<evidence type="ECO:0000256" key="2">
    <source>
        <dbReference type="ARBA" id="ARBA00022475"/>
    </source>
</evidence>
<evidence type="ECO:0000256" key="6">
    <source>
        <dbReference type="SAM" id="Phobius"/>
    </source>
</evidence>
<proteinExistence type="predicted"/>
<dbReference type="InterPro" id="IPR002293">
    <property type="entry name" value="AA/rel_permease1"/>
</dbReference>
<feature type="transmembrane region" description="Helical" evidence="6">
    <location>
        <begin position="42"/>
        <end position="66"/>
    </location>
</feature>